<accession>A0AAV6VUF5</accession>
<keyword evidence="1" id="KW-1133">Transmembrane helix</keyword>
<evidence type="ECO:0000313" key="3">
    <source>
        <dbReference type="Proteomes" id="UP000827092"/>
    </source>
</evidence>
<sequence length="190" mass="21889">MLYETSAVSIKVVHKSSDVFRIAVINKEPTKKIFQCMITDPEEFVIVPSSGLINDVVEINVTRHTEEMKSTKLLLLVRESIADEAGNYFSQRDPDTVELQFPIRITFEDEKNEVLKAGFMPWMKFAILFGIICSVSLLYFQGLGYSKLETVYPFNEYSEVKNEDNFLGRYFSNAHRLARSISNAIKYFFP</sequence>
<dbReference type="InterPro" id="IPR008962">
    <property type="entry name" value="PapD-like_sf"/>
</dbReference>
<feature type="transmembrane region" description="Helical" evidence="1">
    <location>
        <begin position="122"/>
        <end position="140"/>
    </location>
</feature>
<organism evidence="2 3">
    <name type="scientific">Oedothorax gibbosus</name>
    <dbReference type="NCBI Taxonomy" id="931172"/>
    <lineage>
        <taxon>Eukaryota</taxon>
        <taxon>Metazoa</taxon>
        <taxon>Ecdysozoa</taxon>
        <taxon>Arthropoda</taxon>
        <taxon>Chelicerata</taxon>
        <taxon>Arachnida</taxon>
        <taxon>Araneae</taxon>
        <taxon>Araneomorphae</taxon>
        <taxon>Entelegynae</taxon>
        <taxon>Araneoidea</taxon>
        <taxon>Linyphiidae</taxon>
        <taxon>Erigoninae</taxon>
        <taxon>Oedothorax</taxon>
    </lineage>
</organism>
<evidence type="ECO:0000313" key="2">
    <source>
        <dbReference type="EMBL" id="KAG8199716.1"/>
    </source>
</evidence>
<dbReference type="SUPFAM" id="SSF49354">
    <property type="entry name" value="PapD-like"/>
    <property type="match status" value="1"/>
</dbReference>
<dbReference type="EMBL" id="JAFNEN010000025">
    <property type="protein sequence ID" value="KAG8199716.1"/>
    <property type="molecule type" value="Genomic_DNA"/>
</dbReference>
<protein>
    <recommendedName>
        <fullName evidence="4">MSP domain-containing protein</fullName>
    </recommendedName>
</protein>
<keyword evidence="1" id="KW-0472">Membrane</keyword>
<keyword evidence="3" id="KW-1185">Reference proteome</keyword>
<reference evidence="2 3" key="1">
    <citation type="journal article" date="2022" name="Nat. Ecol. Evol.">
        <title>A masculinizing supergene underlies an exaggerated male reproductive morph in a spider.</title>
        <authorList>
            <person name="Hendrickx F."/>
            <person name="De Corte Z."/>
            <person name="Sonet G."/>
            <person name="Van Belleghem S.M."/>
            <person name="Kostlbacher S."/>
            <person name="Vangestel C."/>
        </authorList>
    </citation>
    <scope>NUCLEOTIDE SEQUENCE [LARGE SCALE GENOMIC DNA]</scope>
    <source>
        <strain evidence="2">W744_W776</strain>
    </source>
</reference>
<proteinExistence type="predicted"/>
<name>A0AAV6VUF5_9ARAC</name>
<gene>
    <name evidence="2" type="ORF">JTE90_022162</name>
</gene>
<keyword evidence="1" id="KW-0812">Transmembrane</keyword>
<comment type="caution">
    <text evidence="2">The sequence shown here is derived from an EMBL/GenBank/DDBJ whole genome shotgun (WGS) entry which is preliminary data.</text>
</comment>
<evidence type="ECO:0000256" key="1">
    <source>
        <dbReference type="SAM" id="Phobius"/>
    </source>
</evidence>
<dbReference type="Proteomes" id="UP000827092">
    <property type="component" value="Unassembled WGS sequence"/>
</dbReference>
<dbReference type="AlphaFoldDB" id="A0AAV6VUF5"/>
<evidence type="ECO:0008006" key="4">
    <source>
        <dbReference type="Google" id="ProtNLM"/>
    </source>
</evidence>